<comment type="similarity">
    <text evidence="2">Belongs to the flavoprotein pyridine nucleotide cytochrome reductase family.</text>
</comment>
<evidence type="ECO:0000256" key="6">
    <source>
        <dbReference type="PIRSR" id="PIRSR601834-1"/>
    </source>
</evidence>
<feature type="domain" description="Cytochrome b5 heme-binding" evidence="8">
    <location>
        <begin position="86"/>
        <end position="168"/>
    </location>
</feature>
<proteinExistence type="inferred from homology"/>
<dbReference type="AlphaFoldDB" id="A0A4P9WKX0"/>
<dbReference type="InterPro" id="IPR039261">
    <property type="entry name" value="FNR_nucleotide-bd"/>
</dbReference>
<dbReference type="Pfam" id="PF00175">
    <property type="entry name" value="NAD_binding_1"/>
    <property type="match status" value="1"/>
</dbReference>
<comment type="cofactor">
    <cofactor evidence="1 6">
        <name>FAD</name>
        <dbReference type="ChEBI" id="CHEBI:57692"/>
    </cofactor>
</comment>
<dbReference type="InterPro" id="IPR017938">
    <property type="entry name" value="Riboflavin_synthase-like_b-brl"/>
</dbReference>
<evidence type="ECO:0000256" key="3">
    <source>
        <dbReference type="ARBA" id="ARBA00022630"/>
    </source>
</evidence>
<dbReference type="Proteomes" id="UP000269721">
    <property type="component" value="Unassembled WGS sequence"/>
</dbReference>
<evidence type="ECO:0000313" key="9">
    <source>
        <dbReference type="EMBL" id="RKO92228.1"/>
    </source>
</evidence>
<evidence type="ECO:0000256" key="5">
    <source>
        <dbReference type="ARBA" id="ARBA00023002"/>
    </source>
</evidence>
<dbReference type="SUPFAM" id="SSF63380">
    <property type="entry name" value="Riboflavin synthase domain-like"/>
    <property type="match status" value="1"/>
</dbReference>
<feature type="binding site" evidence="6">
    <location>
        <position position="296"/>
    </location>
    <ligand>
        <name>FAD</name>
        <dbReference type="ChEBI" id="CHEBI:57692"/>
    </ligand>
</feature>
<reference evidence="10" key="1">
    <citation type="journal article" date="2018" name="Nat. Microbiol.">
        <title>Leveraging single-cell genomics to expand the fungal tree of life.</title>
        <authorList>
            <person name="Ahrendt S.R."/>
            <person name="Quandt C.A."/>
            <person name="Ciobanu D."/>
            <person name="Clum A."/>
            <person name="Salamov A."/>
            <person name="Andreopoulos B."/>
            <person name="Cheng J.F."/>
            <person name="Woyke T."/>
            <person name="Pelin A."/>
            <person name="Henrissat B."/>
            <person name="Reynolds N.K."/>
            <person name="Benny G.L."/>
            <person name="Smith M.E."/>
            <person name="James T.Y."/>
            <person name="Grigoriev I.V."/>
        </authorList>
    </citation>
    <scope>NUCLEOTIDE SEQUENCE [LARGE SCALE GENOMIC DNA]</scope>
</reference>
<accession>A0A4P9WKX0</accession>
<evidence type="ECO:0000259" key="8">
    <source>
        <dbReference type="PROSITE" id="PS50255"/>
    </source>
</evidence>
<evidence type="ECO:0000256" key="2">
    <source>
        <dbReference type="ARBA" id="ARBA00006105"/>
    </source>
</evidence>
<feature type="binding site" evidence="6">
    <location>
        <position position="278"/>
    </location>
    <ligand>
        <name>FAD</name>
        <dbReference type="ChEBI" id="CHEBI:57692"/>
    </ligand>
</feature>
<feature type="binding site" evidence="6">
    <location>
        <position position="279"/>
    </location>
    <ligand>
        <name>FAD</name>
        <dbReference type="ChEBI" id="CHEBI:57692"/>
    </ligand>
</feature>
<dbReference type="InterPro" id="IPR008333">
    <property type="entry name" value="Cbr1-like_FAD-bd_dom"/>
</dbReference>
<gene>
    <name evidence="9" type="ORF">BDK51DRAFT_34670</name>
</gene>
<keyword evidence="7" id="KW-1133">Transmembrane helix</keyword>
<evidence type="ECO:0000256" key="4">
    <source>
        <dbReference type="ARBA" id="ARBA00022827"/>
    </source>
</evidence>
<dbReference type="InterPro" id="IPR001199">
    <property type="entry name" value="Cyt_B5-like_heme/steroid-bd"/>
</dbReference>
<evidence type="ECO:0000313" key="10">
    <source>
        <dbReference type="Proteomes" id="UP000269721"/>
    </source>
</evidence>
<dbReference type="InterPro" id="IPR036400">
    <property type="entry name" value="Cyt_B5-like_heme/steroid_sf"/>
</dbReference>
<keyword evidence="4 6" id="KW-0274">FAD</keyword>
<feature type="binding site" evidence="6">
    <location>
        <position position="280"/>
    </location>
    <ligand>
        <name>FAD</name>
        <dbReference type="ChEBI" id="CHEBI:57692"/>
    </ligand>
</feature>
<dbReference type="InterPro" id="IPR001834">
    <property type="entry name" value="CBR-like"/>
</dbReference>
<dbReference type="EMBL" id="KZ994726">
    <property type="protein sequence ID" value="RKO92228.1"/>
    <property type="molecule type" value="Genomic_DNA"/>
</dbReference>
<keyword evidence="10" id="KW-1185">Reference proteome</keyword>
<dbReference type="InterPro" id="IPR001433">
    <property type="entry name" value="OxRdtase_FAD/NAD-bd"/>
</dbReference>
<dbReference type="PROSITE" id="PS50255">
    <property type="entry name" value="CYTOCHROME_B5_2"/>
    <property type="match status" value="1"/>
</dbReference>
<dbReference type="Pfam" id="PF00970">
    <property type="entry name" value="FAD_binding_6"/>
    <property type="match status" value="1"/>
</dbReference>
<keyword evidence="5" id="KW-0560">Oxidoreductase</keyword>
<feature type="transmembrane region" description="Helical" evidence="7">
    <location>
        <begin position="25"/>
        <end position="43"/>
    </location>
</feature>
<organism evidence="9 10">
    <name type="scientific">Blyttiomyces helicus</name>
    <dbReference type="NCBI Taxonomy" id="388810"/>
    <lineage>
        <taxon>Eukaryota</taxon>
        <taxon>Fungi</taxon>
        <taxon>Fungi incertae sedis</taxon>
        <taxon>Chytridiomycota</taxon>
        <taxon>Chytridiomycota incertae sedis</taxon>
        <taxon>Chytridiomycetes</taxon>
        <taxon>Chytridiomycetes incertae sedis</taxon>
        <taxon>Blyttiomyces</taxon>
    </lineage>
</organism>
<dbReference type="PANTHER" id="PTHR19370">
    <property type="entry name" value="NADH-CYTOCHROME B5 REDUCTASE"/>
    <property type="match status" value="1"/>
</dbReference>
<dbReference type="Pfam" id="PF00173">
    <property type="entry name" value="Cyt-b5"/>
    <property type="match status" value="1"/>
</dbReference>
<keyword evidence="7" id="KW-0812">Transmembrane</keyword>
<dbReference type="SUPFAM" id="SSF52343">
    <property type="entry name" value="Ferredoxin reductase-like, C-terminal NADP-linked domain"/>
    <property type="match status" value="1"/>
</dbReference>
<sequence length="522" mass="57378">MACIAEGFLGLQDYLTMIGAPNKQLWKYLYIGYFVLLLIFFLCKPLIEREVGPFLSGKFPPGGSLEASRKGTREFLSDGSVMDEPTKHMTMQNFLRICKEGAEWCIIDSLIFNLSEYIEIHPGDEKMIRQAIGTDATALFEGKTDDSHHIHSRYATNRLTSLAVGMLQVDDDATGRAEEGEAGYTAPPRARGRSTSIYSTMLSRVNSGELPVQKAKVGAGEVLRPALVMDKLTVTSPEAAYVVRKFVLFVNQNEPFNLVPGDAIIIELKNAEGKAISRPYTPMPSPLPGQLVIFVKIFPDGMLTSLLDKSRGGAGGLEGSTIFIRGPLLYTLCLVDPLNPFGFGCFVNVAMFIYHHVVHSERDPDTEALQTHMTLIWATRSEEDIYFQAEPRELEEDCAGSLKVVHVLSAPSERWDGESGGIEAPLVAPVLDGFLGRLMESASESPPYTRTCVVLCGAPESKVAAANVSRWGVYRILRGWTPDSDCNRFRWAKSGTISIAANEQGLSRSPDLSAIIIHHPEN</sequence>
<dbReference type="OrthoDB" id="823504at2759"/>
<dbReference type="SMART" id="SM01117">
    <property type="entry name" value="Cyt-b5"/>
    <property type="match status" value="1"/>
</dbReference>
<dbReference type="GO" id="GO:0016491">
    <property type="term" value="F:oxidoreductase activity"/>
    <property type="evidence" value="ECO:0007669"/>
    <property type="project" value="UniProtKB-KW"/>
</dbReference>
<name>A0A4P9WKX0_9FUNG</name>
<keyword evidence="3 6" id="KW-0285">Flavoprotein</keyword>
<protein>
    <recommendedName>
        <fullName evidence="8">Cytochrome b5 heme-binding domain-containing protein</fullName>
    </recommendedName>
</protein>
<dbReference type="SUPFAM" id="SSF55856">
    <property type="entry name" value="Cytochrome b5-like heme/steroid binding domain"/>
    <property type="match status" value="1"/>
</dbReference>
<keyword evidence="7" id="KW-0472">Membrane</keyword>
<evidence type="ECO:0000256" key="1">
    <source>
        <dbReference type="ARBA" id="ARBA00001974"/>
    </source>
</evidence>
<dbReference type="Gene3D" id="2.40.30.10">
    <property type="entry name" value="Translation factors"/>
    <property type="match status" value="1"/>
</dbReference>
<evidence type="ECO:0000256" key="7">
    <source>
        <dbReference type="SAM" id="Phobius"/>
    </source>
</evidence>
<dbReference type="Gene3D" id="3.40.50.80">
    <property type="entry name" value="Nucleotide-binding domain of ferredoxin-NADP reductase (FNR) module"/>
    <property type="match status" value="1"/>
</dbReference>
<dbReference type="Gene3D" id="3.10.120.10">
    <property type="entry name" value="Cytochrome b5-like heme/steroid binding domain"/>
    <property type="match status" value="1"/>
</dbReference>